<gene>
    <name evidence="2" type="ORF">CCMP2556_LOCUS54825</name>
</gene>
<accession>A0ABP0SZ76</accession>
<organism evidence="2 3">
    <name type="scientific">Durusdinium trenchii</name>
    <dbReference type="NCBI Taxonomy" id="1381693"/>
    <lineage>
        <taxon>Eukaryota</taxon>
        <taxon>Sar</taxon>
        <taxon>Alveolata</taxon>
        <taxon>Dinophyceae</taxon>
        <taxon>Suessiales</taxon>
        <taxon>Symbiodiniaceae</taxon>
        <taxon>Durusdinium</taxon>
    </lineage>
</organism>
<keyword evidence="1" id="KW-1133">Transmembrane helix</keyword>
<keyword evidence="1" id="KW-0472">Membrane</keyword>
<keyword evidence="1" id="KW-0812">Transmembrane</keyword>
<dbReference type="EMBL" id="CAXAMN010028717">
    <property type="protein sequence ID" value="CAK9117509.1"/>
    <property type="molecule type" value="Genomic_DNA"/>
</dbReference>
<comment type="caution">
    <text evidence="2">The sequence shown here is derived from an EMBL/GenBank/DDBJ whole genome shotgun (WGS) entry which is preliminary data.</text>
</comment>
<protein>
    <submittedName>
        <fullName evidence="2">Uncharacterized protein</fullName>
    </submittedName>
</protein>
<feature type="transmembrane region" description="Helical" evidence="1">
    <location>
        <begin position="136"/>
        <end position="163"/>
    </location>
</feature>
<evidence type="ECO:0000256" key="1">
    <source>
        <dbReference type="SAM" id="Phobius"/>
    </source>
</evidence>
<sequence length="204" mass="22886">MQLNGAMTFVTSNLKDLQGILPQVVKNLKTAKKEVGIVSGVIDSMSQILGLKTPPLLQQIAGMYKTVWILYFVFFFLFTGFMLFYAFWANGWFGGPQVELSTESPEPPQTFMERLRTCCSSCTACLSGCTSGHLCFWSLLLLAQVVILVLFVISLVVCLITGLQAFFGRWLLQDLPPHRCGDLHCGLDDFPDLPEDFWLLRAHH</sequence>
<name>A0ABP0SZ76_9DINO</name>
<proteinExistence type="predicted"/>
<keyword evidence="3" id="KW-1185">Reference proteome</keyword>
<reference evidence="2 3" key="1">
    <citation type="submission" date="2024-02" db="EMBL/GenBank/DDBJ databases">
        <authorList>
            <person name="Chen Y."/>
            <person name="Shah S."/>
            <person name="Dougan E. K."/>
            <person name="Thang M."/>
            <person name="Chan C."/>
        </authorList>
    </citation>
    <scope>NUCLEOTIDE SEQUENCE [LARGE SCALE GENOMIC DNA]</scope>
</reference>
<feature type="transmembrane region" description="Helical" evidence="1">
    <location>
        <begin position="68"/>
        <end position="88"/>
    </location>
</feature>
<dbReference type="Proteomes" id="UP001642484">
    <property type="component" value="Unassembled WGS sequence"/>
</dbReference>
<evidence type="ECO:0000313" key="2">
    <source>
        <dbReference type="EMBL" id="CAK9117509.1"/>
    </source>
</evidence>
<evidence type="ECO:0000313" key="3">
    <source>
        <dbReference type="Proteomes" id="UP001642484"/>
    </source>
</evidence>